<dbReference type="Proteomes" id="UP001066276">
    <property type="component" value="Chromosome 3_1"/>
</dbReference>
<gene>
    <name evidence="2" type="ORF">NDU88_005922</name>
</gene>
<comment type="caution">
    <text evidence="2">The sequence shown here is derived from an EMBL/GenBank/DDBJ whole genome shotgun (WGS) entry which is preliminary data.</text>
</comment>
<name>A0AAV7UKN6_PLEWA</name>
<evidence type="ECO:0000313" key="3">
    <source>
        <dbReference type="Proteomes" id="UP001066276"/>
    </source>
</evidence>
<feature type="region of interest" description="Disordered" evidence="1">
    <location>
        <begin position="1"/>
        <end position="53"/>
    </location>
</feature>
<accession>A0AAV7UKN6</accession>
<dbReference type="AlphaFoldDB" id="A0AAV7UKN6"/>
<dbReference type="EMBL" id="JANPWB010000005">
    <property type="protein sequence ID" value="KAJ1189171.1"/>
    <property type="molecule type" value="Genomic_DNA"/>
</dbReference>
<organism evidence="2 3">
    <name type="scientific">Pleurodeles waltl</name>
    <name type="common">Iberian ribbed newt</name>
    <dbReference type="NCBI Taxonomy" id="8319"/>
    <lineage>
        <taxon>Eukaryota</taxon>
        <taxon>Metazoa</taxon>
        <taxon>Chordata</taxon>
        <taxon>Craniata</taxon>
        <taxon>Vertebrata</taxon>
        <taxon>Euteleostomi</taxon>
        <taxon>Amphibia</taxon>
        <taxon>Batrachia</taxon>
        <taxon>Caudata</taxon>
        <taxon>Salamandroidea</taxon>
        <taxon>Salamandridae</taxon>
        <taxon>Pleurodelinae</taxon>
        <taxon>Pleurodeles</taxon>
    </lineage>
</organism>
<protein>
    <submittedName>
        <fullName evidence="2">Uncharacterized protein</fullName>
    </submittedName>
</protein>
<reference evidence="2" key="1">
    <citation type="journal article" date="2022" name="bioRxiv">
        <title>Sequencing and chromosome-scale assembly of the giantPleurodeles waltlgenome.</title>
        <authorList>
            <person name="Brown T."/>
            <person name="Elewa A."/>
            <person name="Iarovenko S."/>
            <person name="Subramanian E."/>
            <person name="Araus A.J."/>
            <person name="Petzold A."/>
            <person name="Susuki M."/>
            <person name="Suzuki K.-i.T."/>
            <person name="Hayashi T."/>
            <person name="Toyoda A."/>
            <person name="Oliveira C."/>
            <person name="Osipova E."/>
            <person name="Leigh N.D."/>
            <person name="Simon A."/>
            <person name="Yun M.H."/>
        </authorList>
    </citation>
    <scope>NUCLEOTIDE SEQUENCE</scope>
    <source>
        <strain evidence="2">20211129_DDA</strain>
        <tissue evidence="2">Liver</tissue>
    </source>
</reference>
<evidence type="ECO:0000256" key="1">
    <source>
        <dbReference type="SAM" id="MobiDB-lite"/>
    </source>
</evidence>
<feature type="compositionally biased region" description="Basic and acidic residues" evidence="1">
    <location>
        <begin position="1"/>
        <end position="50"/>
    </location>
</feature>
<evidence type="ECO:0000313" key="2">
    <source>
        <dbReference type="EMBL" id="KAJ1189171.1"/>
    </source>
</evidence>
<sequence length="114" mass="12925">MLCGERRRQTAVKKDDVTKKEENCEKEDVTNKEDEEKRGTFSAVAREKGHQPVTKPLQPQAIAGNMFFLVECGVWFTRCVWDKHALLVALQHFLRGLLVKGLALCSRVPGLSEK</sequence>
<proteinExistence type="predicted"/>
<keyword evidence="3" id="KW-1185">Reference proteome</keyword>